<comment type="similarity">
    <text evidence="1">Belongs to the acetyltransferase family.</text>
</comment>
<evidence type="ECO:0000256" key="1">
    <source>
        <dbReference type="ARBA" id="ARBA00008694"/>
    </source>
</evidence>
<reference evidence="5" key="1">
    <citation type="submission" date="2018-06" db="EMBL/GenBank/DDBJ databases">
        <authorList>
            <person name="Zhirakovskaya E."/>
        </authorList>
    </citation>
    <scope>NUCLEOTIDE SEQUENCE</scope>
</reference>
<dbReference type="PROSITE" id="PS51186">
    <property type="entry name" value="GNAT"/>
    <property type="match status" value="1"/>
</dbReference>
<evidence type="ECO:0000313" key="5">
    <source>
        <dbReference type="EMBL" id="VAW11850.1"/>
    </source>
</evidence>
<dbReference type="FunFam" id="3.40.630.30:FF:000064">
    <property type="entry name" value="GNAT family acetyltransferase"/>
    <property type="match status" value="1"/>
</dbReference>
<accession>A0A3B0T4I9</accession>
<dbReference type="AlphaFoldDB" id="A0A3B0T4I9"/>
<dbReference type="Gene3D" id="3.40.630.30">
    <property type="match status" value="1"/>
</dbReference>
<dbReference type="PANTHER" id="PTHR10545:SF29">
    <property type="entry name" value="GH14572P-RELATED"/>
    <property type="match status" value="1"/>
</dbReference>
<keyword evidence="3" id="KW-0012">Acyltransferase</keyword>
<dbReference type="CDD" id="cd04301">
    <property type="entry name" value="NAT_SF"/>
    <property type="match status" value="1"/>
</dbReference>
<dbReference type="PANTHER" id="PTHR10545">
    <property type="entry name" value="DIAMINE N-ACETYLTRANSFERASE"/>
    <property type="match status" value="1"/>
</dbReference>
<proteinExistence type="inferred from homology"/>
<organism evidence="5">
    <name type="scientific">hydrothermal vent metagenome</name>
    <dbReference type="NCBI Taxonomy" id="652676"/>
    <lineage>
        <taxon>unclassified sequences</taxon>
        <taxon>metagenomes</taxon>
        <taxon>ecological metagenomes</taxon>
    </lineage>
</organism>
<sequence length="170" mass="19485">MKTSNPNFIIRQATVDDCKLIYEFILELATFEKLAHEVVTDVETLKNNLFGENQYAKVVIGEYKDKPVAFALYFHNFSTFLGKPGLYLEDLYVKPEMRGKGLGKIMLAYLAKTAIDSGCGRFEWWVLDWNKPAINFYKSIGAEPMDDWTVNRVSGKNLIELAQSFNHKKS</sequence>
<evidence type="ECO:0000256" key="2">
    <source>
        <dbReference type="ARBA" id="ARBA00022679"/>
    </source>
</evidence>
<dbReference type="GO" id="GO:0008080">
    <property type="term" value="F:N-acetyltransferase activity"/>
    <property type="evidence" value="ECO:0007669"/>
    <property type="project" value="TreeGrafter"/>
</dbReference>
<gene>
    <name evidence="5" type="ORF">MNBD_BACTEROID05-409</name>
</gene>
<dbReference type="EMBL" id="UOEN01000051">
    <property type="protein sequence ID" value="VAW11850.1"/>
    <property type="molecule type" value="Genomic_DNA"/>
</dbReference>
<protein>
    <submittedName>
        <fullName evidence="5">Histone acetyltransferase HPA2 and related acetyltransferases</fullName>
    </submittedName>
</protein>
<dbReference type="InterPro" id="IPR051016">
    <property type="entry name" value="Diverse_Substrate_AcTransf"/>
</dbReference>
<dbReference type="InterPro" id="IPR016181">
    <property type="entry name" value="Acyl_CoA_acyltransferase"/>
</dbReference>
<dbReference type="SUPFAM" id="SSF55729">
    <property type="entry name" value="Acyl-CoA N-acyltransferases (Nat)"/>
    <property type="match status" value="1"/>
</dbReference>
<dbReference type="InterPro" id="IPR000182">
    <property type="entry name" value="GNAT_dom"/>
</dbReference>
<evidence type="ECO:0000256" key="3">
    <source>
        <dbReference type="ARBA" id="ARBA00023315"/>
    </source>
</evidence>
<evidence type="ECO:0000259" key="4">
    <source>
        <dbReference type="PROSITE" id="PS51186"/>
    </source>
</evidence>
<feature type="domain" description="N-acetyltransferase" evidence="4">
    <location>
        <begin position="8"/>
        <end position="160"/>
    </location>
</feature>
<name>A0A3B0T4I9_9ZZZZ</name>
<keyword evidence="2 5" id="KW-0808">Transferase</keyword>
<dbReference type="Pfam" id="PF00583">
    <property type="entry name" value="Acetyltransf_1"/>
    <property type="match status" value="1"/>
</dbReference>